<evidence type="ECO:0000313" key="2">
    <source>
        <dbReference type="EMBL" id="ANQ10586.1"/>
    </source>
</evidence>
<dbReference type="KEGG" id="pcot:PCOAH_00048910"/>
<reference evidence="3" key="1">
    <citation type="submission" date="2016-06" db="EMBL/GenBank/DDBJ databases">
        <title>First high quality genome sequence of Plasmodium coatneyi using continuous long reads from single molecule, real-time sequencing.</title>
        <authorList>
            <person name="Chien J.-T."/>
            <person name="Pakala S.B."/>
            <person name="Geraldo J.A."/>
            <person name="Lapp S.A."/>
            <person name="Barnwell J.W."/>
            <person name="Kissinger J.C."/>
            <person name="Galinski M.R."/>
            <person name="Humphrey J.C."/>
        </authorList>
    </citation>
    <scope>NUCLEOTIDE SEQUENCE [LARGE SCALE GENOMIC DNA]</scope>
    <source>
        <strain evidence="3">Hackeri</strain>
    </source>
</reference>
<dbReference type="GeneID" id="30911622"/>
<evidence type="ECO:0000256" key="1">
    <source>
        <dbReference type="SAM" id="MobiDB-lite"/>
    </source>
</evidence>
<dbReference type="AlphaFoldDB" id="A0A1B1E6E1"/>
<gene>
    <name evidence="2" type="ORF">PCOAH_00048910</name>
</gene>
<dbReference type="VEuPathDB" id="PlasmoDB:PCOAH_00048910"/>
<proteinExistence type="predicted"/>
<keyword evidence="3" id="KW-1185">Reference proteome</keyword>
<feature type="compositionally biased region" description="Low complexity" evidence="1">
    <location>
        <begin position="1"/>
        <end position="15"/>
    </location>
</feature>
<dbReference type="InterPro" id="IPR008780">
    <property type="entry name" value="Plasmodium_Vir"/>
</dbReference>
<dbReference type="EMBL" id="CP016251">
    <property type="protein sequence ID" value="ANQ10586.1"/>
    <property type="molecule type" value="Genomic_DNA"/>
</dbReference>
<dbReference type="Pfam" id="PF05795">
    <property type="entry name" value="Plasmodium_Vir"/>
    <property type="match status" value="1"/>
</dbReference>
<accession>A0A1B1E6E1</accession>
<dbReference type="RefSeq" id="XP_019917281.1">
    <property type="nucleotide sequence ID" value="XM_020061674.1"/>
</dbReference>
<dbReference type="Proteomes" id="UP000092716">
    <property type="component" value="Chromosome 13"/>
</dbReference>
<evidence type="ECO:0000313" key="3">
    <source>
        <dbReference type="Proteomes" id="UP000092716"/>
    </source>
</evidence>
<protein>
    <submittedName>
        <fullName evidence="2">KIR-like protein</fullName>
    </submittedName>
</protein>
<sequence length="265" mass="29747">MFDGNRGNCDGDNGNPQDLRSKFETPLRSYPGVSDKTDQAMNAYCFASKMNEQNQSDNIACYFFYYWLGDTLYNGLTIKGQFGSALSSLCGLINEAKWKNGCELLKNNINKDTFYNRKTIHDYSYNYNKIEGDLLKGKPHCGGKWSTHRKKFLPACKAVKQECPVGSSQGGEYCKEFEDKYKVYCDAAEVFELYCESESKLEAKTVEVNAYSSQKEQLLNSHKSDLLAAEEAVNKATTTASISSIFGTLAFTTVLPFLLYKTPSI</sequence>
<name>A0A1B1E6E1_9APIC</name>
<organism evidence="2 3">
    <name type="scientific">Plasmodium coatneyi</name>
    <dbReference type="NCBI Taxonomy" id="208452"/>
    <lineage>
        <taxon>Eukaryota</taxon>
        <taxon>Sar</taxon>
        <taxon>Alveolata</taxon>
        <taxon>Apicomplexa</taxon>
        <taxon>Aconoidasida</taxon>
        <taxon>Haemosporida</taxon>
        <taxon>Plasmodiidae</taxon>
        <taxon>Plasmodium</taxon>
    </lineage>
</organism>
<feature type="region of interest" description="Disordered" evidence="1">
    <location>
        <begin position="1"/>
        <end position="23"/>
    </location>
</feature>